<dbReference type="Gene3D" id="1.10.10.10">
    <property type="entry name" value="Winged helix-like DNA-binding domain superfamily/Winged helix DNA-binding domain"/>
    <property type="match status" value="1"/>
</dbReference>
<dbReference type="InterPro" id="IPR014284">
    <property type="entry name" value="RNA_pol_sigma-70_dom"/>
</dbReference>
<dbReference type="EMBL" id="JPIU01000025">
    <property type="protein sequence ID" value="KIO46612.1"/>
    <property type="molecule type" value="Genomic_DNA"/>
</dbReference>
<keyword evidence="10" id="KW-1185">Reference proteome</keyword>
<feature type="domain" description="RNA polymerase sigma factor 70 region 4 type 2" evidence="6">
    <location>
        <begin position="118"/>
        <end position="170"/>
    </location>
</feature>
<evidence type="ECO:0000313" key="10">
    <source>
        <dbReference type="Proteomes" id="UP000031980"/>
    </source>
</evidence>
<dbReference type="GO" id="GO:0003677">
    <property type="term" value="F:DNA binding"/>
    <property type="evidence" value="ECO:0007669"/>
    <property type="project" value="InterPro"/>
</dbReference>
<dbReference type="EMBL" id="JPIT01000008">
    <property type="protein sequence ID" value="KIO47009.1"/>
    <property type="molecule type" value="Genomic_DNA"/>
</dbReference>
<dbReference type="InterPro" id="IPR014327">
    <property type="entry name" value="RNA_pol_sigma70_bacteroid"/>
</dbReference>
<feature type="domain" description="RNA polymerase sigma-70 region 2" evidence="5">
    <location>
        <begin position="24"/>
        <end position="87"/>
    </location>
</feature>
<comment type="caution">
    <text evidence="7">The sequence shown here is derived from an EMBL/GenBank/DDBJ whole genome shotgun (WGS) entry which is preliminary data.</text>
</comment>
<keyword evidence="4" id="KW-0804">Transcription</keyword>
<dbReference type="GO" id="GO:0006352">
    <property type="term" value="P:DNA-templated transcription initiation"/>
    <property type="evidence" value="ECO:0007669"/>
    <property type="project" value="InterPro"/>
</dbReference>
<dbReference type="SUPFAM" id="SSF88659">
    <property type="entry name" value="Sigma3 and sigma4 domains of RNA polymerase sigma factors"/>
    <property type="match status" value="1"/>
</dbReference>
<name>A0A0C3NK71_9PORP</name>
<keyword evidence="2" id="KW-0805">Transcription regulation</keyword>
<evidence type="ECO:0000259" key="5">
    <source>
        <dbReference type="Pfam" id="PF04542"/>
    </source>
</evidence>
<comment type="similarity">
    <text evidence="1">Belongs to the sigma-70 factor family. ECF subfamily.</text>
</comment>
<dbReference type="SUPFAM" id="SSF88946">
    <property type="entry name" value="Sigma2 domain of RNA polymerase sigma factors"/>
    <property type="match status" value="1"/>
</dbReference>
<evidence type="ECO:0000259" key="6">
    <source>
        <dbReference type="Pfam" id="PF08281"/>
    </source>
</evidence>
<dbReference type="GO" id="GO:0016987">
    <property type="term" value="F:sigma factor activity"/>
    <property type="evidence" value="ECO:0007669"/>
    <property type="project" value="UniProtKB-KW"/>
</dbReference>
<dbReference type="PANTHER" id="PTHR43133:SF46">
    <property type="entry name" value="RNA POLYMERASE SIGMA-70 FACTOR ECF SUBFAMILY"/>
    <property type="match status" value="1"/>
</dbReference>
<reference evidence="7 10" key="1">
    <citation type="submission" date="2014-07" db="EMBL/GenBank/DDBJ databases">
        <title>Porphyromonadaceae bacterium OUH 308042 = ATCC BAA-2681 = DSM 28342 draft genome.</title>
        <authorList>
            <person name="Sydenham T.V."/>
            <person name="Hasman H."/>
            <person name="Justensen U.S."/>
        </authorList>
    </citation>
    <scope>NUCLEOTIDE SEQUENCE [LARGE SCALE GENOMIC DNA]</scope>
    <source>
        <strain evidence="7 10">OUH 308042</strain>
    </source>
</reference>
<dbReference type="NCBIfam" id="TIGR02937">
    <property type="entry name" value="sigma70-ECF"/>
    <property type="match status" value="1"/>
</dbReference>
<protein>
    <submittedName>
        <fullName evidence="7">RNA polymerase subunit sigma-24</fullName>
    </submittedName>
</protein>
<dbReference type="InterPro" id="IPR039425">
    <property type="entry name" value="RNA_pol_sigma-70-like"/>
</dbReference>
<evidence type="ECO:0000256" key="1">
    <source>
        <dbReference type="ARBA" id="ARBA00010641"/>
    </source>
</evidence>
<evidence type="ECO:0000256" key="3">
    <source>
        <dbReference type="ARBA" id="ARBA00023082"/>
    </source>
</evidence>
<dbReference type="Pfam" id="PF08281">
    <property type="entry name" value="Sigma70_r4_2"/>
    <property type="match status" value="1"/>
</dbReference>
<reference evidence="8 9" key="2">
    <citation type="submission" date="2014-07" db="EMBL/GenBank/DDBJ databases">
        <title>Porphyromonadaceae bacterium OUH 334697 = ATCC BAA-2682 = DSM 28341 draft genome.</title>
        <authorList>
            <person name="Sydenham T.V."/>
            <person name="Hasman H."/>
            <person name="Justesen U.S."/>
        </authorList>
    </citation>
    <scope>NUCLEOTIDE SEQUENCE [LARGE SCALE GENOMIC DNA]</scope>
    <source>
        <strain evidence="8 9">OUH 334697</strain>
    </source>
</reference>
<evidence type="ECO:0000313" key="9">
    <source>
        <dbReference type="Proteomes" id="UP000031937"/>
    </source>
</evidence>
<dbReference type="Gene3D" id="1.10.1740.10">
    <property type="match status" value="1"/>
</dbReference>
<dbReference type="NCBIfam" id="TIGR02985">
    <property type="entry name" value="Sig70_bacteroi1"/>
    <property type="match status" value="1"/>
</dbReference>
<proteinExistence type="inferred from homology"/>
<evidence type="ECO:0000256" key="2">
    <source>
        <dbReference type="ARBA" id="ARBA00023015"/>
    </source>
</evidence>
<dbReference type="Proteomes" id="UP000031980">
    <property type="component" value="Unassembled WGS sequence"/>
</dbReference>
<dbReference type="OrthoDB" id="1453134at2"/>
<dbReference type="InterPro" id="IPR013325">
    <property type="entry name" value="RNA_pol_sigma_r2"/>
</dbReference>
<dbReference type="Pfam" id="PF04542">
    <property type="entry name" value="Sigma70_r2"/>
    <property type="match status" value="1"/>
</dbReference>
<dbReference type="InterPro" id="IPR036388">
    <property type="entry name" value="WH-like_DNA-bd_sf"/>
</dbReference>
<evidence type="ECO:0000256" key="4">
    <source>
        <dbReference type="ARBA" id="ARBA00023163"/>
    </source>
</evidence>
<evidence type="ECO:0000313" key="8">
    <source>
        <dbReference type="EMBL" id="KIO47009.1"/>
    </source>
</evidence>
<dbReference type="InterPro" id="IPR007627">
    <property type="entry name" value="RNA_pol_sigma70_r2"/>
</dbReference>
<dbReference type="AlphaFoldDB" id="A0A0C3NK71"/>
<accession>A0A0C3NK71</accession>
<dbReference type="CDD" id="cd06171">
    <property type="entry name" value="Sigma70_r4"/>
    <property type="match status" value="1"/>
</dbReference>
<organism evidence="7 10">
    <name type="scientific">Sanguibacteroides justesenii</name>
    <dbReference type="NCBI Taxonomy" id="1547597"/>
    <lineage>
        <taxon>Bacteria</taxon>
        <taxon>Pseudomonadati</taxon>
        <taxon>Bacteroidota</taxon>
        <taxon>Bacteroidia</taxon>
        <taxon>Bacteroidales</taxon>
        <taxon>Porphyromonadaceae</taxon>
        <taxon>Sanguibacteroides</taxon>
    </lineage>
</organism>
<keyword evidence="3" id="KW-0731">Sigma factor</keyword>
<dbReference type="RefSeq" id="WP_041502420.1">
    <property type="nucleotide sequence ID" value="NZ_JPIT01000008.1"/>
</dbReference>
<gene>
    <name evidence="7" type="ORF">BA92_01715</name>
    <name evidence="8" type="ORF">IE90_03065</name>
</gene>
<evidence type="ECO:0000313" key="7">
    <source>
        <dbReference type="EMBL" id="KIO46612.1"/>
    </source>
</evidence>
<dbReference type="InterPro" id="IPR013249">
    <property type="entry name" value="RNA_pol_sigma70_r4_t2"/>
</dbReference>
<dbReference type="Proteomes" id="UP000031937">
    <property type="component" value="Unassembled WGS sequence"/>
</dbReference>
<sequence>MINRDERNLLEKINKGDESGLKELFDLYYKPLCVFALNYIDSYEEAEDVIQELFVKFWERREKTMFQGSLRSYLFSSVRHNCVKLVKIRRKYQFDELEPYGEMLDVQYTAEAIEEEREKLYAEIEKLPEQCRKVFEAVVLRDMKYKEAAEYLDLSVNTVKTHLSRALKQLRSSLNTIVLVLLH</sequence>
<dbReference type="InterPro" id="IPR013324">
    <property type="entry name" value="RNA_pol_sigma_r3/r4-like"/>
</dbReference>
<dbReference type="PANTHER" id="PTHR43133">
    <property type="entry name" value="RNA POLYMERASE ECF-TYPE SIGMA FACTO"/>
    <property type="match status" value="1"/>
</dbReference>